<accession>A0A2S0KEE1</accession>
<evidence type="ECO:0000256" key="6">
    <source>
        <dbReference type="ARBA" id="ARBA00022801"/>
    </source>
</evidence>
<keyword evidence="4 9" id="KW-0479">Metal-binding</keyword>
<evidence type="ECO:0000256" key="4">
    <source>
        <dbReference type="ARBA" id="ARBA00022723"/>
    </source>
</evidence>
<dbReference type="AlphaFoldDB" id="A0A2S0KEE1"/>
<dbReference type="Proteomes" id="UP000239814">
    <property type="component" value="Chromosome"/>
</dbReference>
<dbReference type="EC" id="3.1.-.-" evidence="9"/>
<dbReference type="InterPro" id="IPR019199">
    <property type="entry name" value="Virulence_VapD/CRISPR_Cas2"/>
</dbReference>
<dbReference type="OrthoDB" id="9798176at2"/>
<comment type="similarity">
    <text evidence="2 9">Belongs to the CRISPR-associated endoribonuclease Cas2 protein family.</text>
</comment>
<dbReference type="HAMAP" id="MF_01471">
    <property type="entry name" value="Cas2"/>
    <property type="match status" value="1"/>
</dbReference>
<dbReference type="KEGG" id="git:C6V83_06690"/>
<dbReference type="RefSeq" id="WP_105941732.1">
    <property type="nucleotide sequence ID" value="NZ_CP027433.1"/>
</dbReference>
<dbReference type="GO" id="GO:0051607">
    <property type="term" value="P:defense response to virus"/>
    <property type="evidence" value="ECO:0007669"/>
    <property type="project" value="UniProtKB-UniRule"/>
</dbReference>
<evidence type="ECO:0000313" key="11">
    <source>
        <dbReference type="Proteomes" id="UP000239814"/>
    </source>
</evidence>
<keyword evidence="3 9" id="KW-0540">Nuclease</keyword>
<name>A0A2S0KEE1_9ACTN</name>
<evidence type="ECO:0000256" key="2">
    <source>
        <dbReference type="ARBA" id="ARBA00009959"/>
    </source>
</evidence>
<dbReference type="Gene3D" id="3.30.70.240">
    <property type="match status" value="1"/>
</dbReference>
<evidence type="ECO:0000256" key="1">
    <source>
        <dbReference type="ARBA" id="ARBA00001946"/>
    </source>
</evidence>
<dbReference type="GO" id="GO:0016787">
    <property type="term" value="F:hydrolase activity"/>
    <property type="evidence" value="ECO:0007669"/>
    <property type="project" value="UniProtKB-KW"/>
</dbReference>
<sequence length="99" mass="11135">MTARLSRLLVAYDIVDDRRRTRLANILQSFGDRIQFSVFLVDVTDAQEVRMRAKVNAEIDGRVDSVLFCRLGPTATTGSTSITYLGCRRTTTDDTDFVV</sequence>
<comment type="cofactor">
    <cofactor evidence="1 9">
        <name>Mg(2+)</name>
        <dbReference type="ChEBI" id="CHEBI:18420"/>
    </cofactor>
</comment>
<dbReference type="PANTHER" id="PTHR34405:SF3">
    <property type="entry name" value="CRISPR-ASSOCIATED ENDORIBONUCLEASE CAS2 3"/>
    <property type="match status" value="1"/>
</dbReference>
<dbReference type="GO" id="GO:0004521">
    <property type="term" value="F:RNA endonuclease activity"/>
    <property type="evidence" value="ECO:0007669"/>
    <property type="project" value="InterPro"/>
</dbReference>
<keyword evidence="11" id="KW-1185">Reference proteome</keyword>
<protein>
    <recommendedName>
        <fullName evidence="9">CRISPR-associated endoribonuclease Cas2</fullName>
        <ecNumber evidence="9">3.1.-.-</ecNumber>
    </recommendedName>
</protein>
<evidence type="ECO:0000313" key="10">
    <source>
        <dbReference type="EMBL" id="AVM00001.1"/>
    </source>
</evidence>
<evidence type="ECO:0000256" key="3">
    <source>
        <dbReference type="ARBA" id="ARBA00022722"/>
    </source>
</evidence>
<dbReference type="GO" id="GO:0043571">
    <property type="term" value="P:maintenance of CRISPR repeat elements"/>
    <property type="evidence" value="ECO:0007669"/>
    <property type="project" value="UniProtKB-UniRule"/>
</dbReference>
<organism evidence="10 11">
    <name type="scientific">Gordonia iterans</name>
    <dbReference type="NCBI Taxonomy" id="1004901"/>
    <lineage>
        <taxon>Bacteria</taxon>
        <taxon>Bacillati</taxon>
        <taxon>Actinomycetota</taxon>
        <taxon>Actinomycetes</taxon>
        <taxon>Mycobacteriales</taxon>
        <taxon>Gordoniaceae</taxon>
        <taxon>Gordonia</taxon>
    </lineage>
</organism>
<dbReference type="GO" id="GO:0046872">
    <property type="term" value="F:metal ion binding"/>
    <property type="evidence" value="ECO:0007669"/>
    <property type="project" value="UniProtKB-UniRule"/>
</dbReference>
<keyword evidence="7 9" id="KW-0460">Magnesium</keyword>
<reference evidence="10 11" key="1">
    <citation type="submission" date="2018-03" db="EMBL/GenBank/DDBJ databases">
        <title>Characteristics and genome of n-alkane degrading marine bacteria Gordonia iterans isolated from crude oil contaminated in Tae-an, South Korea.</title>
        <authorList>
            <person name="Lee S.-S."/>
            <person name="Kim H."/>
        </authorList>
    </citation>
    <scope>NUCLEOTIDE SEQUENCE [LARGE SCALE GENOMIC DNA]</scope>
    <source>
        <strain evidence="10 11">Co17</strain>
    </source>
</reference>
<evidence type="ECO:0000256" key="5">
    <source>
        <dbReference type="ARBA" id="ARBA00022759"/>
    </source>
</evidence>
<evidence type="ECO:0000256" key="9">
    <source>
        <dbReference type="HAMAP-Rule" id="MF_01471"/>
    </source>
</evidence>
<dbReference type="PANTHER" id="PTHR34405">
    <property type="entry name" value="CRISPR-ASSOCIATED ENDORIBONUCLEASE CAS2"/>
    <property type="match status" value="1"/>
</dbReference>
<keyword evidence="6 9" id="KW-0378">Hydrolase</keyword>
<gene>
    <name evidence="9 10" type="primary">cas2</name>
    <name evidence="10" type="ORF">C6V83_06690</name>
</gene>
<keyword evidence="5 9" id="KW-0255">Endonuclease</keyword>
<comment type="function">
    <text evidence="9">CRISPR (clustered regularly interspaced short palindromic repeat), is an adaptive immune system that provides protection against mobile genetic elements (viruses, transposable elements and conjugative plasmids). CRISPR clusters contain sequences complementary to antecedent mobile elements and target invading nucleic acids. CRISPR clusters are transcribed and processed into CRISPR RNA (crRNA). Functions as a ssRNA-specific endoribonuclease. Involved in the integration of spacer DNA into the CRISPR cassette.</text>
</comment>
<dbReference type="SUPFAM" id="SSF143430">
    <property type="entry name" value="TTP0101/SSO1404-like"/>
    <property type="match status" value="1"/>
</dbReference>
<evidence type="ECO:0000256" key="8">
    <source>
        <dbReference type="ARBA" id="ARBA00023118"/>
    </source>
</evidence>
<dbReference type="NCBIfam" id="TIGR01573">
    <property type="entry name" value="cas2"/>
    <property type="match status" value="1"/>
</dbReference>
<comment type="subunit">
    <text evidence="9">Homodimer, forms a heterotetramer with a Cas1 homodimer.</text>
</comment>
<evidence type="ECO:0000256" key="7">
    <source>
        <dbReference type="ARBA" id="ARBA00022842"/>
    </source>
</evidence>
<dbReference type="Pfam" id="PF09827">
    <property type="entry name" value="CRISPR_Cas2"/>
    <property type="match status" value="1"/>
</dbReference>
<dbReference type="EMBL" id="CP027433">
    <property type="protein sequence ID" value="AVM00001.1"/>
    <property type="molecule type" value="Genomic_DNA"/>
</dbReference>
<keyword evidence="8 9" id="KW-0051">Antiviral defense</keyword>
<feature type="binding site" evidence="9">
    <location>
        <position position="13"/>
    </location>
    <ligand>
        <name>Mg(2+)</name>
        <dbReference type="ChEBI" id="CHEBI:18420"/>
        <note>catalytic</note>
    </ligand>
</feature>
<dbReference type="CDD" id="cd09725">
    <property type="entry name" value="Cas2_I_II_III"/>
    <property type="match status" value="1"/>
</dbReference>
<dbReference type="InterPro" id="IPR021127">
    <property type="entry name" value="CRISPR_associated_Cas2"/>
</dbReference>
<proteinExistence type="inferred from homology"/>